<dbReference type="AlphaFoldDB" id="A0A6A4GR48"/>
<organism evidence="1 2">
    <name type="scientific">Gymnopus androsaceus JB14</name>
    <dbReference type="NCBI Taxonomy" id="1447944"/>
    <lineage>
        <taxon>Eukaryota</taxon>
        <taxon>Fungi</taxon>
        <taxon>Dikarya</taxon>
        <taxon>Basidiomycota</taxon>
        <taxon>Agaricomycotina</taxon>
        <taxon>Agaricomycetes</taxon>
        <taxon>Agaricomycetidae</taxon>
        <taxon>Agaricales</taxon>
        <taxon>Marasmiineae</taxon>
        <taxon>Omphalotaceae</taxon>
        <taxon>Gymnopus</taxon>
    </lineage>
</organism>
<protein>
    <submittedName>
        <fullName evidence="1">Uncharacterized protein</fullName>
    </submittedName>
</protein>
<accession>A0A6A4GR48</accession>
<name>A0A6A4GR48_9AGAR</name>
<gene>
    <name evidence="1" type="ORF">BT96DRAFT_1078957</name>
</gene>
<proteinExistence type="predicted"/>
<sequence>MVGLSVEDQPFDAFLYAQKHGYSSILDKAGKLAIAREPVKFFAYAHSIGDPTWRDLAEQETHNLPTKEVWEALKQYPDWPQIFGAWFCKREAMREVIFEALKNPIPVLHKGGLMHCADWYPFYADVLTKMSTAVPTESAFLQVIEGAIPRLNGCSHCIIVANSMKTRVHLTLSTVSGRPLSSFLD</sequence>
<dbReference type="OrthoDB" id="3184970at2759"/>
<evidence type="ECO:0000313" key="2">
    <source>
        <dbReference type="Proteomes" id="UP000799118"/>
    </source>
</evidence>
<dbReference type="EMBL" id="ML769784">
    <property type="protein sequence ID" value="KAE9387725.1"/>
    <property type="molecule type" value="Genomic_DNA"/>
</dbReference>
<keyword evidence="2" id="KW-1185">Reference proteome</keyword>
<reference evidence="1" key="1">
    <citation type="journal article" date="2019" name="Environ. Microbiol.">
        <title>Fungal ecological strategies reflected in gene transcription - a case study of two litter decomposers.</title>
        <authorList>
            <person name="Barbi F."/>
            <person name="Kohler A."/>
            <person name="Barry K."/>
            <person name="Baskaran P."/>
            <person name="Daum C."/>
            <person name="Fauchery L."/>
            <person name="Ihrmark K."/>
            <person name="Kuo A."/>
            <person name="LaButti K."/>
            <person name="Lipzen A."/>
            <person name="Morin E."/>
            <person name="Grigoriev I.V."/>
            <person name="Henrissat B."/>
            <person name="Lindahl B."/>
            <person name="Martin F."/>
        </authorList>
    </citation>
    <scope>NUCLEOTIDE SEQUENCE</scope>
    <source>
        <strain evidence="1">JB14</strain>
    </source>
</reference>
<evidence type="ECO:0000313" key="1">
    <source>
        <dbReference type="EMBL" id="KAE9387725.1"/>
    </source>
</evidence>
<dbReference type="Proteomes" id="UP000799118">
    <property type="component" value="Unassembled WGS sequence"/>
</dbReference>